<keyword evidence="2 8" id="KW-0813">Transport</keyword>
<sequence>MAFVITGTCVADYSCVEVCPSNCIHPGPEEPGFEQAEQLYIDPHECIDCDACLEVCPVDAIFPADDIPAQWQHYTQVNADYFRSDGHD</sequence>
<dbReference type="EMBL" id="JACCKD010000005">
    <property type="protein sequence ID" value="MBA0126742.1"/>
    <property type="molecule type" value="Genomic_DNA"/>
</dbReference>
<protein>
    <recommendedName>
        <fullName evidence="8">Ferredoxin</fullName>
    </recommendedName>
</protein>
<dbReference type="Proteomes" id="UP000582974">
    <property type="component" value="Unassembled WGS sequence"/>
</dbReference>
<comment type="function">
    <text evidence="8">Ferredoxins are iron-sulfur proteins that transfer electrons in a wide variety of metabolic reactions.</text>
</comment>
<dbReference type="SUPFAM" id="SSF54862">
    <property type="entry name" value="4Fe-4S ferredoxins"/>
    <property type="match status" value="1"/>
</dbReference>
<proteinExistence type="predicted"/>
<gene>
    <name evidence="10" type="ORF">H0B56_14425</name>
</gene>
<dbReference type="PROSITE" id="PS00198">
    <property type="entry name" value="4FE4S_FER_1"/>
    <property type="match status" value="1"/>
</dbReference>
<keyword evidence="3 8" id="KW-0004">4Fe-4S</keyword>
<reference evidence="10 11" key="1">
    <citation type="submission" date="2020-07" db="EMBL/GenBank/DDBJ databases">
        <title>Genome of Haloechinothrix sp.</title>
        <authorList>
            <person name="Tang S.-K."/>
            <person name="Yang L."/>
            <person name="Zhu W.-Y."/>
        </authorList>
    </citation>
    <scope>NUCLEOTIDE SEQUENCE [LARGE SCALE GENOMIC DNA]</scope>
    <source>
        <strain evidence="10 11">YIM 98757</strain>
    </source>
</reference>
<name>A0A838ABV0_9PSEU</name>
<evidence type="ECO:0000256" key="3">
    <source>
        <dbReference type="ARBA" id="ARBA00022485"/>
    </source>
</evidence>
<dbReference type="PRINTS" id="PR00354">
    <property type="entry name" value="7FE8SFRDOXIN"/>
</dbReference>
<keyword evidence="8" id="KW-0003">3Fe-4S</keyword>
<dbReference type="InterPro" id="IPR017896">
    <property type="entry name" value="4Fe4S_Fe-S-bd"/>
</dbReference>
<evidence type="ECO:0000256" key="6">
    <source>
        <dbReference type="ARBA" id="ARBA00023004"/>
    </source>
</evidence>
<dbReference type="PROSITE" id="PS51379">
    <property type="entry name" value="4FE4S_FER_2"/>
    <property type="match status" value="2"/>
</dbReference>
<dbReference type="RefSeq" id="WP_180893591.1">
    <property type="nucleotide sequence ID" value="NZ_JACCKD010000005.1"/>
</dbReference>
<evidence type="ECO:0000313" key="10">
    <source>
        <dbReference type="EMBL" id="MBA0126742.1"/>
    </source>
</evidence>
<keyword evidence="7 8" id="KW-0411">Iron-sulfur</keyword>
<keyword evidence="4 8" id="KW-0479">Metal-binding</keyword>
<keyword evidence="5 8" id="KW-0249">Electron transport</keyword>
<dbReference type="AlphaFoldDB" id="A0A838ABV0"/>
<dbReference type="Pfam" id="PF12838">
    <property type="entry name" value="Fer4_7"/>
    <property type="match status" value="1"/>
</dbReference>
<comment type="caution">
    <text evidence="10">The sequence shown here is derived from an EMBL/GenBank/DDBJ whole genome shotgun (WGS) entry which is preliminary data.</text>
</comment>
<dbReference type="GO" id="GO:0046872">
    <property type="term" value="F:metal ion binding"/>
    <property type="evidence" value="ECO:0007669"/>
    <property type="project" value="UniProtKB-UniRule"/>
</dbReference>
<evidence type="ECO:0000256" key="7">
    <source>
        <dbReference type="ARBA" id="ARBA00023014"/>
    </source>
</evidence>
<evidence type="ECO:0000313" key="11">
    <source>
        <dbReference type="Proteomes" id="UP000582974"/>
    </source>
</evidence>
<evidence type="ECO:0000256" key="8">
    <source>
        <dbReference type="RuleBase" id="RU365098"/>
    </source>
</evidence>
<organism evidence="10 11">
    <name type="scientific">Haloechinothrix aidingensis</name>
    <dbReference type="NCBI Taxonomy" id="2752311"/>
    <lineage>
        <taxon>Bacteria</taxon>
        <taxon>Bacillati</taxon>
        <taxon>Actinomycetota</taxon>
        <taxon>Actinomycetes</taxon>
        <taxon>Pseudonocardiales</taxon>
        <taxon>Pseudonocardiaceae</taxon>
        <taxon>Haloechinothrix</taxon>
    </lineage>
</organism>
<dbReference type="Gene3D" id="3.30.70.20">
    <property type="match status" value="1"/>
</dbReference>
<keyword evidence="11" id="KW-1185">Reference proteome</keyword>
<evidence type="ECO:0000256" key="2">
    <source>
        <dbReference type="ARBA" id="ARBA00022448"/>
    </source>
</evidence>
<comment type="cofactor">
    <cofactor evidence="8">
        <name>[3Fe-4S] cluster</name>
        <dbReference type="ChEBI" id="CHEBI:21137"/>
    </cofactor>
    <text evidence="8">Binds 1 [3Fe-4S] cluster.</text>
</comment>
<evidence type="ECO:0000259" key="9">
    <source>
        <dbReference type="PROSITE" id="PS51379"/>
    </source>
</evidence>
<dbReference type="InterPro" id="IPR000813">
    <property type="entry name" value="7Fe_ferredoxin"/>
</dbReference>
<dbReference type="GO" id="GO:0009055">
    <property type="term" value="F:electron transfer activity"/>
    <property type="evidence" value="ECO:0007669"/>
    <property type="project" value="UniProtKB-UniRule"/>
</dbReference>
<evidence type="ECO:0000256" key="1">
    <source>
        <dbReference type="ARBA" id="ARBA00001966"/>
    </source>
</evidence>
<evidence type="ECO:0000256" key="5">
    <source>
        <dbReference type="ARBA" id="ARBA00022982"/>
    </source>
</evidence>
<dbReference type="InterPro" id="IPR017900">
    <property type="entry name" value="4Fe4S_Fe_S_CS"/>
</dbReference>
<comment type="cofactor">
    <cofactor evidence="1 8">
        <name>[4Fe-4S] cluster</name>
        <dbReference type="ChEBI" id="CHEBI:49883"/>
    </cofactor>
</comment>
<dbReference type="GO" id="GO:0051538">
    <property type="term" value="F:3 iron, 4 sulfur cluster binding"/>
    <property type="evidence" value="ECO:0007669"/>
    <property type="project" value="UniProtKB-UniRule"/>
</dbReference>
<feature type="domain" description="4Fe-4S ferredoxin-type" evidence="9">
    <location>
        <begin position="37"/>
        <end position="66"/>
    </location>
</feature>
<feature type="domain" description="4Fe-4S ferredoxin-type" evidence="9">
    <location>
        <begin position="1"/>
        <end position="29"/>
    </location>
</feature>
<accession>A0A838ABV0</accession>
<evidence type="ECO:0000256" key="4">
    <source>
        <dbReference type="ARBA" id="ARBA00022723"/>
    </source>
</evidence>
<dbReference type="GO" id="GO:0051539">
    <property type="term" value="F:4 iron, 4 sulfur cluster binding"/>
    <property type="evidence" value="ECO:0007669"/>
    <property type="project" value="UniProtKB-UniRule"/>
</dbReference>
<keyword evidence="6 8" id="KW-0408">Iron</keyword>